<organism evidence="4 5">
    <name type="scientific">Vagococcus carniphilus</name>
    <dbReference type="NCBI Taxonomy" id="218144"/>
    <lineage>
        <taxon>Bacteria</taxon>
        <taxon>Bacillati</taxon>
        <taxon>Bacillota</taxon>
        <taxon>Bacilli</taxon>
        <taxon>Lactobacillales</taxon>
        <taxon>Enterococcaceae</taxon>
        <taxon>Vagococcus</taxon>
    </lineage>
</organism>
<feature type="signal peptide" evidence="3">
    <location>
        <begin position="1"/>
        <end position="28"/>
    </location>
</feature>
<dbReference type="EMBL" id="NGKB01000004">
    <property type="protein sequence ID" value="RSU15882.1"/>
    <property type="molecule type" value="Genomic_DNA"/>
</dbReference>
<feature type="compositionally biased region" description="Polar residues" evidence="1">
    <location>
        <begin position="863"/>
        <end position="875"/>
    </location>
</feature>
<evidence type="ECO:0000256" key="3">
    <source>
        <dbReference type="SAM" id="SignalP"/>
    </source>
</evidence>
<dbReference type="AlphaFoldDB" id="A0A430B6C9"/>
<keyword evidence="3" id="KW-0732">Signal</keyword>
<keyword evidence="5" id="KW-1185">Reference proteome</keyword>
<evidence type="ECO:0000256" key="2">
    <source>
        <dbReference type="SAM" id="Phobius"/>
    </source>
</evidence>
<feature type="region of interest" description="Disordered" evidence="1">
    <location>
        <begin position="863"/>
        <end position="888"/>
    </location>
</feature>
<keyword evidence="2" id="KW-0472">Membrane</keyword>
<dbReference type="Proteomes" id="UP000288028">
    <property type="component" value="Unassembled WGS sequence"/>
</dbReference>
<keyword evidence="2" id="KW-0812">Transmembrane</keyword>
<dbReference type="GeneID" id="95581743"/>
<dbReference type="RefSeq" id="WP_126792764.1">
    <property type="nucleotide sequence ID" value="NZ_CP060720.1"/>
</dbReference>
<protein>
    <submittedName>
        <fullName evidence="4">Uncharacterized protein</fullName>
    </submittedName>
</protein>
<comment type="caution">
    <text evidence="4">The sequence shown here is derived from an EMBL/GenBank/DDBJ whole genome shotgun (WGS) entry which is preliminary data.</text>
</comment>
<gene>
    <name evidence="4" type="ORF">CBF28_05460</name>
</gene>
<keyword evidence="2" id="KW-1133">Transmembrane helix</keyword>
<feature type="transmembrane region" description="Helical" evidence="2">
    <location>
        <begin position="1138"/>
        <end position="1159"/>
    </location>
</feature>
<sequence>MRIINKKVLITMLLCLLGTFYLTQVSHAADKNQLSEKQDSYFIMTTNDELPENIDLSESQTLSYSIHNEEISTSLIKKPENSDFQFLTSEESGVELTKKKDLMIDWNEVNSNSVDLTLSQITKNGALKAINLDKDGQEVSTSTIGLLGINSFNSKMIEEVRSASTLKTDDFYNVSFGLEAKGEEIANSSTKKILAGNDANFQFELKVTGSTKVYTDAQILLELPKGSEIRQDLSELKIANVIPKYDASTGRLLYSIPVLNTGQTYRLSFGILTDNGITPKEKLIEVKGKLTANEFNPIDRKVETKVFSSLEPTISLKIKEIRDKANNLKGKDDAPVQGDIIIWELGASVPNKEAGQRYFEEGTNVVVKSFLPKELKYLTSSSNSNVTWHETEYSVFWRTPVKSNSEQAKSGEYLYNETITFSTQVKEDAPNFKLLENTARITVKDGDKQSYQEEDKTHVMVASKETNEQKPVGSIFVGLTYGSAQYGDWIDFTGTYVPTLNDTAKFRMGVSALYSTGGKSDFYIDGQMVPRAERDAVSQRLVRNDLKEINVEYTIDPNVYIDELIVPIPGMAAYSGEQNYRKYEKLPEVFVRYVVNGQVKEKLVNFSELELMQKEDPPPKEQNYRDRYNNPEYPSYMGYYVIPYEYLGLKKNDVVSSLTYGYRGAIKKETVIRVSSIRFRIKSGFTGEIINRAAANFVERNGKKVTMKSEDKSSHMKPRSVLVVPPPANSTPIVQTNVSLNKSEGNVVKEGDNVVNFSMKNDDASLEYLKGPFKSYILLTKGIEIKQASGTFPQGSYKKITDNYNGSGRQQIEITWNPSIKELNRNESLKGSFAVKVTEKTPNNINLNIYSYANNSPIVRTNNNGNGSTEVSYQQDNKDKMNPDLPANHTRVNTISRYLILRNSQVAINKQVKGNLDDKFSDMAHATPDGKIKYQLHMKNNDSLKIHRFTLIDVLPSVGDLGITDNVQRESKFRPKLSGPITLSSDMGDRFTVHYSKSKNPKRDDLMKSITYPDGATPMVNPASAEDPNWMTASQVTNWSEIGSFKIALTGSALWEPNQELLVSFDMKAPTRDELSGTKVLDKETSEAGRTAWNSFAVTINDLQSVEPKRVGVILENKVEEIIPGILPNTGGTHLRNIQLTAITLMSISMISAGIFYFYQHRKRWK</sequence>
<evidence type="ECO:0000256" key="1">
    <source>
        <dbReference type="SAM" id="MobiDB-lite"/>
    </source>
</evidence>
<proteinExistence type="predicted"/>
<reference evidence="4 5" key="1">
    <citation type="submission" date="2017-05" db="EMBL/GenBank/DDBJ databases">
        <title>Vagococcus spp. assemblies.</title>
        <authorList>
            <person name="Gulvik C.A."/>
        </authorList>
    </citation>
    <scope>NUCLEOTIDE SEQUENCE [LARGE SCALE GENOMIC DNA]</scope>
    <source>
        <strain evidence="4 5">SS1714</strain>
    </source>
</reference>
<evidence type="ECO:0000313" key="4">
    <source>
        <dbReference type="EMBL" id="RSU15882.1"/>
    </source>
</evidence>
<feature type="chain" id="PRO_5019558387" evidence="3">
    <location>
        <begin position="29"/>
        <end position="1166"/>
    </location>
</feature>
<name>A0A430B6C9_9ENTE</name>
<accession>A0A430B6C9</accession>
<dbReference type="OrthoDB" id="2056845at2"/>
<evidence type="ECO:0000313" key="5">
    <source>
        <dbReference type="Proteomes" id="UP000288028"/>
    </source>
</evidence>